<name>A0A834XBF3_9FABA</name>
<comment type="caution">
    <text evidence="1">The sequence shown here is derived from an EMBL/GenBank/DDBJ whole genome shotgun (WGS) entry which is preliminary data.</text>
</comment>
<dbReference type="EMBL" id="JAAIUW010000002">
    <property type="protein sequence ID" value="KAF7841520.1"/>
    <property type="molecule type" value="Genomic_DNA"/>
</dbReference>
<reference evidence="1" key="1">
    <citation type="submission" date="2020-09" db="EMBL/GenBank/DDBJ databases">
        <title>Genome-Enabled Discovery of Anthraquinone Biosynthesis in Senna tora.</title>
        <authorList>
            <person name="Kang S.-H."/>
            <person name="Pandey R.P."/>
            <person name="Lee C.-M."/>
            <person name="Sim J.-S."/>
            <person name="Jeong J.-T."/>
            <person name="Choi B.-S."/>
            <person name="Jung M."/>
            <person name="Ginzburg D."/>
            <person name="Zhao K."/>
            <person name="Won S.Y."/>
            <person name="Oh T.-J."/>
            <person name="Yu Y."/>
            <person name="Kim N.-H."/>
            <person name="Lee O.R."/>
            <person name="Lee T.-H."/>
            <person name="Bashyal P."/>
            <person name="Kim T.-S."/>
            <person name="Lee W.-H."/>
            <person name="Kawkins C."/>
            <person name="Kim C.-K."/>
            <person name="Kim J.S."/>
            <person name="Ahn B.O."/>
            <person name="Rhee S.Y."/>
            <person name="Sohng J.K."/>
        </authorList>
    </citation>
    <scope>NUCLEOTIDE SEQUENCE</scope>
    <source>
        <tissue evidence="1">Leaf</tissue>
    </source>
</reference>
<dbReference type="AlphaFoldDB" id="A0A834XBF3"/>
<sequence length="42" mass="4914">MRSNLKRIQEVQVQCLDALVSQTDRFALYMGIDVDIILEWDS</sequence>
<keyword evidence="2" id="KW-1185">Reference proteome</keyword>
<accession>A0A834XBF3</accession>
<evidence type="ECO:0000313" key="2">
    <source>
        <dbReference type="Proteomes" id="UP000634136"/>
    </source>
</evidence>
<proteinExistence type="predicted"/>
<protein>
    <submittedName>
        <fullName evidence="1">Uncharacterized protein</fullName>
    </submittedName>
</protein>
<dbReference type="Proteomes" id="UP000634136">
    <property type="component" value="Unassembled WGS sequence"/>
</dbReference>
<gene>
    <name evidence="1" type="ORF">G2W53_003818</name>
</gene>
<organism evidence="1 2">
    <name type="scientific">Senna tora</name>
    <dbReference type="NCBI Taxonomy" id="362788"/>
    <lineage>
        <taxon>Eukaryota</taxon>
        <taxon>Viridiplantae</taxon>
        <taxon>Streptophyta</taxon>
        <taxon>Embryophyta</taxon>
        <taxon>Tracheophyta</taxon>
        <taxon>Spermatophyta</taxon>
        <taxon>Magnoliopsida</taxon>
        <taxon>eudicotyledons</taxon>
        <taxon>Gunneridae</taxon>
        <taxon>Pentapetalae</taxon>
        <taxon>rosids</taxon>
        <taxon>fabids</taxon>
        <taxon>Fabales</taxon>
        <taxon>Fabaceae</taxon>
        <taxon>Caesalpinioideae</taxon>
        <taxon>Cassia clade</taxon>
        <taxon>Senna</taxon>
    </lineage>
</organism>
<evidence type="ECO:0000313" key="1">
    <source>
        <dbReference type="EMBL" id="KAF7841520.1"/>
    </source>
</evidence>